<evidence type="ECO:0000256" key="5">
    <source>
        <dbReference type="ARBA" id="ARBA00023180"/>
    </source>
</evidence>
<dbReference type="PANTHER" id="PTHR43142">
    <property type="entry name" value="CARBOXYLIC ESTER HYDROLASE"/>
    <property type="match status" value="1"/>
</dbReference>
<evidence type="ECO:0000256" key="2">
    <source>
        <dbReference type="ARBA" id="ARBA00022487"/>
    </source>
</evidence>
<keyword evidence="9" id="KW-1185">Reference proteome</keyword>
<dbReference type="EnsemblMetazoa" id="PPAI009722-RA">
    <property type="protein sequence ID" value="PPAI009722-PA"/>
    <property type="gene ID" value="PPAI009722"/>
</dbReference>
<dbReference type="VEuPathDB" id="VectorBase:PPAPM1_008725"/>
<evidence type="ECO:0000313" key="8">
    <source>
        <dbReference type="EnsemblMetazoa" id="PPAI009722-PA"/>
    </source>
</evidence>
<evidence type="ECO:0000256" key="1">
    <source>
        <dbReference type="ARBA" id="ARBA00005964"/>
    </source>
</evidence>
<evidence type="ECO:0000256" key="3">
    <source>
        <dbReference type="ARBA" id="ARBA00022801"/>
    </source>
</evidence>
<dbReference type="GO" id="GO:0052689">
    <property type="term" value="F:carboxylic ester hydrolase activity"/>
    <property type="evidence" value="ECO:0007669"/>
    <property type="project" value="UniProtKB-KW"/>
</dbReference>
<dbReference type="InterPro" id="IPR019826">
    <property type="entry name" value="Carboxylesterase_B_AS"/>
</dbReference>
<dbReference type="AlphaFoldDB" id="A0A1B0EZA8"/>
<dbReference type="SUPFAM" id="SSF53474">
    <property type="entry name" value="alpha/beta-Hydrolases"/>
    <property type="match status" value="1"/>
</dbReference>
<dbReference type="EMBL" id="AJVK01017060">
    <property type="status" value="NOT_ANNOTATED_CDS"/>
    <property type="molecule type" value="Genomic_DNA"/>
</dbReference>
<dbReference type="PANTHER" id="PTHR43142:SF1">
    <property type="entry name" value="CARBOXYLIC ESTER HYDROLASE"/>
    <property type="match status" value="1"/>
</dbReference>
<dbReference type="Proteomes" id="UP000092462">
    <property type="component" value="Unassembled WGS sequence"/>
</dbReference>
<keyword evidence="4" id="KW-1015">Disulfide bond</keyword>
<keyword evidence="2" id="KW-0719">Serine esterase</keyword>
<comment type="similarity">
    <text evidence="1 6">Belongs to the type-B carboxylesterase/lipase family.</text>
</comment>
<feature type="domain" description="Carboxylesterase type B" evidence="7">
    <location>
        <begin position="10"/>
        <end position="304"/>
    </location>
</feature>
<dbReference type="InterPro" id="IPR002018">
    <property type="entry name" value="CarbesteraseB"/>
</dbReference>
<name>A0A1B0EZA8_PHLPP</name>
<dbReference type="Gene3D" id="3.40.50.1820">
    <property type="entry name" value="alpha/beta hydrolase"/>
    <property type="match status" value="2"/>
</dbReference>
<keyword evidence="5" id="KW-0325">Glycoprotein</keyword>
<accession>A0A1B0EZA8</accession>
<protein>
    <recommendedName>
        <fullName evidence="6">Carboxylic ester hydrolase</fullName>
        <ecNumber evidence="6">3.1.1.-</ecNumber>
    </recommendedName>
</protein>
<proteinExistence type="inferred from homology"/>
<dbReference type="EC" id="3.1.1.-" evidence="6"/>
<evidence type="ECO:0000256" key="4">
    <source>
        <dbReference type="ARBA" id="ARBA00023157"/>
    </source>
</evidence>
<reference evidence="8" key="1">
    <citation type="submission" date="2022-08" db="UniProtKB">
        <authorList>
            <consortium name="EnsemblMetazoa"/>
        </authorList>
    </citation>
    <scope>IDENTIFICATION</scope>
    <source>
        <strain evidence="8">Israel</strain>
    </source>
</reference>
<sequence length="484" mass="54637">MKSEDGTNVIVQPPCGAIRGILEISAFGYEYANFYDIPYAKPPLGPLRFKDPEPLEPWSDLLDASINAPNTLDTQVLNEDCLKLNVYTKYARLEHNPQPVMIFITGGWFLRCPAHKDEVGPEFLLQKDVVLVTFKYRCGALGFLSSDDPEIGVPGNAGLKDQVMALKWVQQNISAFGGDPNNVTIFGCSAGGCSVHYHMLSPLSKDLFHSAVIMSGSAFYPRGLTPKLNLTTRLARKLGWRGRGEASAFQFLRGVDVKTIKAHEENLLTEQEQDNGLTSIYGAVLEAYKSRMCMIPEHPEEMLMGDTTYWYPIYKALMSRLRYSQIGVTAPTWLYNFAYESPELYKHRLIPTSGFPGVSHADDLLLLFPNNGGFGIPRKGTPEYHMMQLMVEIYTSFAINGNPNNELLTKIMGEWKPATRTRPTICCNIANPPQIMDLPEKDRVIFWEGLYEDSKGQANTFRRRISEKYSRKNFTWKDIEDIIQ</sequence>
<dbReference type="InterPro" id="IPR029058">
    <property type="entry name" value="AB_hydrolase_fold"/>
</dbReference>
<dbReference type="PROSITE" id="PS00122">
    <property type="entry name" value="CARBOXYLESTERASE_B_1"/>
    <property type="match status" value="1"/>
</dbReference>
<evidence type="ECO:0000259" key="7">
    <source>
        <dbReference type="Pfam" id="PF00135"/>
    </source>
</evidence>
<dbReference type="Pfam" id="PF00135">
    <property type="entry name" value="COesterase"/>
    <property type="match status" value="1"/>
</dbReference>
<evidence type="ECO:0000256" key="6">
    <source>
        <dbReference type="RuleBase" id="RU361235"/>
    </source>
</evidence>
<organism evidence="8 9">
    <name type="scientific">Phlebotomus papatasi</name>
    <name type="common">Sandfly</name>
    <dbReference type="NCBI Taxonomy" id="29031"/>
    <lineage>
        <taxon>Eukaryota</taxon>
        <taxon>Metazoa</taxon>
        <taxon>Ecdysozoa</taxon>
        <taxon>Arthropoda</taxon>
        <taxon>Hexapoda</taxon>
        <taxon>Insecta</taxon>
        <taxon>Pterygota</taxon>
        <taxon>Neoptera</taxon>
        <taxon>Endopterygota</taxon>
        <taxon>Diptera</taxon>
        <taxon>Nematocera</taxon>
        <taxon>Psychodoidea</taxon>
        <taxon>Psychodidae</taxon>
        <taxon>Phlebotomus</taxon>
        <taxon>Phlebotomus</taxon>
    </lineage>
</organism>
<keyword evidence="3 6" id="KW-0378">Hydrolase</keyword>
<dbReference type="VEuPathDB" id="VectorBase:PPAPM1_003296"/>
<dbReference type="VEuPathDB" id="VectorBase:PPAI009722"/>
<evidence type="ECO:0000313" key="9">
    <source>
        <dbReference type="Proteomes" id="UP000092462"/>
    </source>
</evidence>